<protein>
    <submittedName>
        <fullName evidence="1">Uncharacterized protein</fullName>
    </submittedName>
</protein>
<accession>A0A9N9T5Z8</accession>
<sequence length="72" mass="8758">MKIWDRSTEIKRCIEIARSAFNKMKAILWNGKLNIEIRTRVLRCYVFFVLLYEVEAWTITEATEKRLIKFKM</sequence>
<gene>
    <name evidence="1" type="ORF">DIABBA_LOCUS9487</name>
</gene>
<name>A0A9N9T5Z8_DIABA</name>
<dbReference type="OrthoDB" id="6618274at2759"/>
<organism evidence="1 2">
    <name type="scientific">Diabrotica balteata</name>
    <name type="common">Banded cucumber beetle</name>
    <dbReference type="NCBI Taxonomy" id="107213"/>
    <lineage>
        <taxon>Eukaryota</taxon>
        <taxon>Metazoa</taxon>
        <taxon>Ecdysozoa</taxon>
        <taxon>Arthropoda</taxon>
        <taxon>Hexapoda</taxon>
        <taxon>Insecta</taxon>
        <taxon>Pterygota</taxon>
        <taxon>Neoptera</taxon>
        <taxon>Endopterygota</taxon>
        <taxon>Coleoptera</taxon>
        <taxon>Polyphaga</taxon>
        <taxon>Cucujiformia</taxon>
        <taxon>Chrysomeloidea</taxon>
        <taxon>Chrysomelidae</taxon>
        <taxon>Galerucinae</taxon>
        <taxon>Diabroticina</taxon>
        <taxon>Diabroticites</taxon>
        <taxon>Diabrotica</taxon>
    </lineage>
</organism>
<dbReference type="AlphaFoldDB" id="A0A9N9T5Z8"/>
<reference evidence="1" key="1">
    <citation type="submission" date="2022-01" db="EMBL/GenBank/DDBJ databases">
        <authorList>
            <person name="King R."/>
        </authorList>
    </citation>
    <scope>NUCLEOTIDE SEQUENCE</scope>
</reference>
<keyword evidence="2" id="KW-1185">Reference proteome</keyword>
<dbReference type="Proteomes" id="UP001153709">
    <property type="component" value="Chromosome 6"/>
</dbReference>
<evidence type="ECO:0000313" key="1">
    <source>
        <dbReference type="EMBL" id="CAG9836398.1"/>
    </source>
</evidence>
<evidence type="ECO:0000313" key="2">
    <source>
        <dbReference type="Proteomes" id="UP001153709"/>
    </source>
</evidence>
<dbReference type="EMBL" id="OU898281">
    <property type="protein sequence ID" value="CAG9836398.1"/>
    <property type="molecule type" value="Genomic_DNA"/>
</dbReference>
<proteinExistence type="predicted"/>